<dbReference type="GO" id="GO:0002758">
    <property type="term" value="P:innate immune response-activating signaling pathway"/>
    <property type="evidence" value="ECO:0007669"/>
    <property type="project" value="UniProtKB-ARBA"/>
</dbReference>
<dbReference type="InterPro" id="IPR044974">
    <property type="entry name" value="Disease_R_plants"/>
</dbReference>
<dbReference type="InterPro" id="IPR036388">
    <property type="entry name" value="WH-like_DNA-bd_sf"/>
</dbReference>
<evidence type="ECO:0000256" key="2">
    <source>
        <dbReference type="ARBA" id="ARBA00022821"/>
    </source>
</evidence>
<evidence type="ECO:0000259" key="3">
    <source>
        <dbReference type="Pfam" id="PF00931"/>
    </source>
</evidence>
<protein>
    <submittedName>
        <fullName evidence="5">Putative disease resistance protein</fullName>
    </submittedName>
</protein>
<dbReference type="Pfam" id="PF23559">
    <property type="entry name" value="WHD_DRP"/>
    <property type="match status" value="1"/>
</dbReference>
<feature type="domain" description="Disease resistance protein winged helix" evidence="4">
    <location>
        <begin position="153"/>
        <end position="223"/>
    </location>
</feature>
<dbReference type="OrthoDB" id="693287at2759"/>
<evidence type="ECO:0000259" key="4">
    <source>
        <dbReference type="Pfam" id="PF23559"/>
    </source>
</evidence>
<dbReference type="Gene3D" id="1.10.10.10">
    <property type="entry name" value="Winged helix-like DNA-binding domain superfamily/Winged helix DNA-binding domain"/>
    <property type="match status" value="1"/>
</dbReference>
<reference evidence="5" key="2">
    <citation type="submission" date="2019-07" db="EMBL/GenBank/DDBJ databases">
        <authorList>
            <person name="Yang Y."/>
            <person name="Bocs S."/>
            <person name="Baudouin L."/>
        </authorList>
    </citation>
    <scope>NUCLEOTIDE SEQUENCE</scope>
    <source>
        <tissue evidence="5">Spear leaf of Hainan Tall coconut</tissue>
    </source>
</reference>
<evidence type="ECO:0000313" key="5">
    <source>
        <dbReference type="EMBL" id="KAG1326081.1"/>
    </source>
</evidence>
<dbReference type="EMBL" id="CM017872">
    <property type="protein sequence ID" value="KAG1326081.1"/>
    <property type="molecule type" value="Genomic_DNA"/>
</dbReference>
<evidence type="ECO:0000256" key="1">
    <source>
        <dbReference type="ARBA" id="ARBA00022737"/>
    </source>
</evidence>
<dbReference type="FunFam" id="1.10.10.10:FF:000322">
    <property type="entry name" value="Probable disease resistance protein At1g63360"/>
    <property type="match status" value="1"/>
</dbReference>
<proteinExistence type="predicted"/>
<dbReference type="SUPFAM" id="SSF52540">
    <property type="entry name" value="P-loop containing nucleoside triphosphate hydrolases"/>
    <property type="match status" value="1"/>
</dbReference>
<feature type="domain" description="NB-ARC" evidence="3">
    <location>
        <begin position="1"/>
        <end position="67"/>
    </location>
</feature>
<dbReference type="Pfam" id="PF00931">
    <property type="entry name" value="NB-ARC"/>
    <property type="match status" value="1"/>
</dbReference>
<dbReference type="GO" id="GO:0009626">
    <property type="term" value="P:plant-type hypersensitive response"/>
    <property type="evidence" value="ECO:0007669"/>
    <property type="project" value="UniProtKB-ARBA"/>
</dbReference>
<keyword evidence="2" id="KW-0611">Plant defense</keyword>
<dbReference type="GO" id="GO:0042742">
    <property type="term" value="P:defense response to bacterium"/>
    <property type="evidence" value="ECO:0007669"/>
    <property type="project" value="UniProtKB-ARBA"/>
</dbReference>
<evidence type="ECO:0000313" key="6">
    <source>
        <dbReference type="Proteomes" id="UP000797356"/>
    </source>
</evidence>
<dbReference type="PANTHER" id="PTHR23155:SF1185">
    <property type="entry name" value="DISEASE RESISTANCE RPP8-LIKE PROTEIN 3-RELATED"/>
    <property type="match status" value="1"/>
</dbReference>
<dbReference type="Proteomes" id="UP000797356">
    <property type="component" value="Chromosome 1"/>
</dbReference>
<sequence length="337" mass="38710">MDDVWTVDVWRQIHQVFPNVNTGSRILLTTRNVEVARHAEPWIPTHELHLLNDTQSLELFRRKAFPPNEDIPAELKNWPGSLQRGVVDFLLHLVVLGGLLSRNEHSYDMWSKVARSMSWRSSGEGQECLSILGLSYDDLPYRLKPCFLYITAFPEDSIISVSKLVRLWIAEGFILQEQRQTMEDTAGDWLDELVQRCMIQVVERSVARGRVKSIRIHDMLRDFGESEARKDGFLRVCSSDDIDMAISDGIPSHRAAFHDRINGNSSPHLRTLLGLRLVLKDSDAVGRFLNGLELLRVLDLEDAADLEKLPKQMGNMIHLRYLGLRRTGLKRRDYHPP</sequence>
<dbReference type="GO" id="GO:0043531">
    <property type="term" value="F:ADP binding"/>
    <property type="evidence" value="ECO:0007669"/>
    <property type="project" value="InterPro"/>
</dbReference>
<name>A0A8K0MT77_COCNU</name>
<reference evidence="5" key="1">
    <citation type="journal article" date="2017" name="Gigascience">
        <title>The genome draft of coconut (Cocos nucifera).</title>
        <authorList>
            <person name="Xiao Y."/>
            <person name="Xu P."/>
            <person name="Fan H."/>
            <person name="Baudouin L."/>
            <person name="Xia W."/>
            <person name="Bocs S."/>
            <person name="Xu J."/>
            <person name="Li Q."/>
            <person name="Guo A."/>
            <person name="Zhou L."/>
            <person name="Li J."/>
            <person name="Wu Y."/>
            <person name="Ma Z."/>
            <person name="Armero A."/>
            <person name="Issali A.E."/>
            <person name="Liu N."/>
            <person name="Peng M."/>
            <person name="Yang Y."/>
        </authorList>
    </citation>
    <scope>NUCLEOTIDE SEQUENCE</scope>
    <source>
        <tissue evidence="5">Spear leaf of Hainan Tall coconut</tissue>
    </source>
</reference>
<dbReference type="PANTHER" id="PTHR23155">
    <property type="entry name" value="DISEASE RESISTANCE PROTEIN RP"/>
    <property type="match status" value="1"/>
</dbReference>
<keyword evidence="1" id="KW-0677">Repeat</keyword>
<accession>A0A8K0MT77</accession>
<gene>
    <name evidence="5" type="ORF">COCNU_01G000150</name>
</gene>
<dbReference type="InterPro" id="IPR002182">
    <property type="entry name" value="NB-ARC"/>
</dbReference>
<dbReference type="AlphaFoldDB" id="A0A8K0MT77"/>
<keyword evidence="6" id="KW-1185">Reference proteome</keyword>
<dbReference type="InterPro" id="IPR027417">
    <property type="entry name" value="P-loop_NTPase"/>
</dbReference>
<comment type="caution">
    <text evidence="5">The sequence shown here is derived from an EMBL/GenBank/DDBJ whole genome shotgun (WGS) entry which is preliminary data.</text>
</comment>
<dbReference type="InterPro" id="IPR058922">
    <property type="entry name" value="WHD_DRP"/>
</dbReference>
<organism evidence="5 6">
    <name type="scientific">Cocos nucifera</name>
    <name type="common">Coconut palm</name>
    <dbReference type="NCBI Taxonomy" id="13894"/>
    <lineage>
        <taxon>Eukaryota</taxon>
        <taxon>Viridiplantae</taxon>
        <taxon>Streptophyta</taxon>
        <taxon>Embryophyta</taxon>
        <taxon>Tracheophyta</taxon>
        <taxon>Spermatophyta</taxon>
        <taxon>Magnoliopsida</taxon>
        <taxon>Liliopsida</taxon>
        <taxon>Arecaceae</taxon>
        <taxon>Arecoideae</taxon>
        <taxon>Cocoseae</taxon>
        <taxon>Attaleinae</taxon>
        <taxon>Cocos</taxon>
    </lineage>
</organism>
<dbReference type="Gene3D" id="3.40.50.300">
    <property type="entry name" value="P-loop containing nucleotide triphosphate hydrolases"/>
    <property type="match status" value="1"/>
</dbReference>